<dbReference type="Gene3D" id="2.40.10.10">
    <property type="entry name" value="Trypsin-like serine proteases"/>
    <property type="match status" value="1"/>
</dbReference>
<evidence type="ECO:0000259" key="7">
    <source>
        <dbReference type="PROSITE" id="PS50240"/>
    </source>
</evidence>
<dbReference type="SMART" id="SM00020">
    <property type="entry name" value="Tryp_SPc"/>
    <property type="match status" value="1"/>
</dbReference>
<dbReference type="CDD" id="cd00190">
    <property type="entry name" value="Tryp_SPc"/>
    <property type="match status" value="1"/>
</dbReference>
<dbReference type="InterPro" id="IPR001254">
    <property type="entry name" value="Trypsin_dom"/>
</dbReference>
<dbReference type="InterPro" id="IPR043504">
    <property type="entry name" value="Peptidase_S1_PA_chymotrypsin"/>
</dbReference>
<keyword evidence="2" id="KW-0732">Signal</keyword>
<dbReference type="Pfam" id="PF00089">
    <property type="entry name" value="Trypsin"/>
    <property type="match status" value="1"/>
</dbReference>
<proteinExistence type="inferred from homology"/>
<dbReference type="GO" id="GO:0006508">
    <property type="term" value="P:proteolysis"/>
    <property type="evidence" value="ECO:0007669"/>
    <property type="project" value="UniProtKB-KW"/>
</dbReference>
<accession>A6HF05</accession>
<protein>
    <submittedName>
        <fullName evidence="8">Similar to novel protein (Predicted), isoform CRA_f</fullName>
    </submittedName>
</protein>
<keyword evidence="1" id="KW-0645">Protease</keyword>
<dbReference type="InterPro" id="IPR033116">
    <property type="entry name" value="TRYPSIN_SER"/>
</dbReference>
<keyword evidence="3" id="KW-0378">Hydrolase</keyword>
<dbReference type="EMBL" id="CH473948">
    <property type="protein sequence ID" value="EDM04613.1"/>
    <property type="molecule type" value="Genomic_DNA"/>
</dbReference>
<dbReference type="PROSITE" id="PS50240">
    <property type="entry name" value="TRYPSIN_DOM"/>
    <property type="match status" value="1"/>
</dbReference>
<evidence type="ECO:0000256" key="2">
    <source>
        <dbReference type="ARBA" id="ARBA00022729"/>
    </source>
</evidence>
<dbReference type="AlphaFoldDB" id="A6HF05"/>
<dbReference type="SUPFAM" id="SSF50494">
    <property type="entry name" value="Trypsin-like serine proteases"/>
    <property type="match status" value="1"/>
</dbReference>
<comment type="similarity">
    <text evidence="6">Belongs to the peptidase S1 family. CLIP subfamily.</text>
</comment>
<reference evidence="8 9" key="1">
    <citation type="submission" date="2005-07" db="EMBL/GenBank/DDBJ databases">
        <authorList>
            <person name="Mural R.J."/>
            <person name="Li P.W."/>
            <person name="Adams M.D."/>
            <person name="Amanatides P.G."/>
            <person name="Baden-Tillson H."/>
            <person name="Barnstead M."/>
            <person name="Chin S.H."/>
            <person name="Dew I."/>
            <person name="Evans C.A."/>
            <person name="Ferriera S."/>
            <person name="Flanigan M."/>
            <person name="Fosler C."/>
            <person name="Glodek A."/>
            <person name="Gu Z."/>
            <person name="Holt R.A."/>
            <person name="Jennings D."/>
            <person name="Kraft C.L."/>
            <person name="Lu F."/>
            <person name="Nguyen T."/>
            <person name="Nusskern D.R."/>
            <person name="Pfannkoch C.M."/>
            <person name="Sitter C."/>
            <person name="Sutton G.G."/>
            <person name="Venter J.C."/>
            <person name="Wang Z."/>
            <person name="Woodage T."/>
            <person name="Zheng X.H."/>
            <person name="Zhong F."/>
        </authorList>
    </citation>
    <scope>NUCLEOTIDE SEQUENCE [LARGE SCALE GENOMIC DNA]</scope>
    <source>
        <strain>BN</strain>
        <strain evidence="9">Sprague-Dawley</strain>
    </source>
</reference>
<gene>
    <name evidence="8" type="primary">RGD1565729_predicted</name>
    <name evidence="8" type="ORF">rCG_33437</name>
</gene>
<dbReference type="Proteomes" id="UP000234681">
    <property type="component" value="Chromosome 10"/>
</dbReference>
<keyword evidence="5" id="KW-0325">Glycoprotein</keyword>
<evidence type="ECO:0000313" key="9">
    <source>
        <dbReference type="Proteomes" id="UP000234681"/>
    </source>
</evidence>
<evidence type="ECO:0000256" key="4">
    <source>
        <dbReference type="ARBA" id="ARBA00023157"/>
    </source>
</evidence>
<sequence length="222" mass="24420">MYVGITNLEVANKHTQWFEINQVIIHPTFEMFHPVGGDVALVQSKSAIVFSDYVLPICLPSSNLNLSDLSCWTTGWGMVSPQVPLSSPLTGETGKDLLEAQLPLIPKFQCQLLYGLTSYLLPEMLCAGDIKNMKNVCEGDSGSPLVCKVNQTWLQIGIVSWGRGCAQPLYPGVFANVSYFLNWIRYNMETIPDPPQLTPFVSSSLRATVSSFVTIMGSLLVL</sequence>
<dbReference type="PROSITE" id="PS00135">
    <property type="entry name" value="TRYPSIN_SER"/>
    <property type="match status" value="1"/>
</dbReference>
<evidence type="ECO:0000313" key="8">
    <source>
        <dbReference type="EMBL" id="EDM04613.1"/>
    </source>
</evidence>
<keyword evidence="4" id="KW-1015">Disulfide bond</keyword>
<dbReference type="PANTHER" id="PTHR24253">
    <property type="entry name" value="TRANSMEMBRANE PROTEASE SERINE"/>
    <property type="match status" value="1"/>
</dbReference>
<evidence type="ECO:0000256" key="1">
    <source>
        <dbReference type="ARBA" id="ARBA00022670"/>
    </source>
</evidence>
<organism evidence="8 9">
    <name type="scientific">Rattus norvegicus</name>
    <name type="common">Rat</name>
    <dbReference type="NCBI Taxonomy" id="10116"/>
    <lineage>
        <taxon>Eukaryota</taxon>
        <taxon>Metazoa</taxon>
        <taxon>Chordata</taxon>
        <taxon>Craniata</taxon>
        <taxon>Vertebrata</taxon>
        <taxon>Euteleostomi</taxon>
        <taxon>Mammalia</taxon>
        <taxon>Eutheria</taxon>
        <taxon>Euarchontoglires</taxon>
        <taxon>Glires</taxon>
        <taxon>Rodentia</taxon>
        <taxon>Myomorpha</taxon>
        <taxon>Muroidea</taxon>
        <taxon>Muridae</taxon>
        <taxon>Murinae</taxon>
        <taxon>Rattus</taxon>
    </lineage>
</organism>
<dbReference type="InterPro" id="IPR009003">
    <property type="entry name" value="Peptidase_S1_PA"/>
</dbReference>
<evidence type="ECO:0000256" key="5">
    <source>
        <dbReference type="ARBA" id="ARBA00023180"/>
    </source>
</evidence>
<evidence type="ECO:0000256" key="6">
    <source>
        <dbReference type="ARBA" id="ARBA00024195"/>
    </source>
</evidence>
<dbReference type="FunFam" id="2.40.10.10:FF:000002">
    <property type="entry name" value="Transmembrane protease serine"/>
    <property type="match status" value="1"/>
</dbReference>
<name>A6HF05_RAT</name>
<dbReference type="GO" id="GO:0004252">
    <property type="term" value="F:serine-type endopeptidase activity"/>
    <property type="evidence" value="ECO:0007669"/>
    <property type="project" value="InterPro"/>
</dbReference>
<dbReference type="PANTHER" id="PTHR24253:SF159">
    <property type="entry name" value="SERINE PROTEASE 42"/>
    <property type="match status" value="1"/>
</dbReference>
<feature type="domain" description="Peptidase S1" evidence="7">
    <location>
        <begin position="1"/>
        <end position="189"/>
    </location>
</feature>
<evidence type="ECO:0000256" key="3">
    <source>
        <dbReference type="ARBA" id="ARBA00022801"/>
    </source>
</evidence>